<sequence length="83" mass="9626">MELQIICIPSAFRHGVTEADIQWAFNTVKYDHLVVGFDNKYLLLGFDTKGNPLEVMYHDLGENRVKVFHAMTCRKELIPLMNE</sequence>
<dbReference type="RefSeq" id="WP_015709178.1">
    <property type="nucleotide sequence ID" value="NC_015578.1"/>
</dbReference>
<dbReference type="EMBL" id="CP001843">
    <property type="protein sequence ID" value="AEF86878.1"/>
    <property type="molecule type" value="Genomic_DNA"/>
</dbReference>
<keyword evidence="2" id="KW-1185">Reference proteome</keyword>
<gene>
    <name evidence="1" type="ordered locus">TREPR_0872</name>
</gene>
<organism evidence="1 2">
    <name type="scientific">Treponema primitia (strain ATCC BAA-887 / DSM 12427 / ZAS-2)</name>
    <dbReference type="NCBI Taxonomy" id="545694"/>
    <lineage>
        <taxon>Bacteria</taxon>
        <taxon>Pseudomonadati</taxon>
        <taxon>Spirochaetota</taxon>
        <taxon>Spirochaetia</taxon>
        <taxon>Spirochaetales</taxon>
        <taxon>Treponemataceae</taxon>
        <taxon>Treponema</taxon>
    </lineage>
</organism>
<dbReference type="eggNOG" id="ENOG5031DX6">
    <property type="taxonomic scope" value="Bacteria"/>
</dbReference>
<reference evidence="2" key="1">
    <citation type="submission" date="2009-12" db="EMBL/GenBank/DDBJ databases">
        <title>Complete sequence of Treponema primitia strain ZAS-2.</title>
        <authorList>
            <person name="Tetu S.G."/>
            <person name="Matson E."/>
            <person name="Ren Q."/>
            <person name="Seshadri R."/>
            <person name="Elbourne L."/>
            <person name="Hassan K.A."/>
            <person name="Durkin A."/>
            <person name="Radune D."/>
            <person name="Mohamoud Y."/>
            <person name="Shay R."/>
            <person name="Jin S."/>
            <person name="Zhang X."/>
            <person name="Lucey K."/>
            <person name="Ballor N.R."/>
            <person name="Ottesen E."/>
            <person name="Rosenthal R."/>
            <person name="Allen A."/>
            <person name="Leadbetter J.R."/>
            <person name="Paulsen I.T."/>
        </authorList>
    </citation>
    <scope>NUCLEOTIDE SEQUENCE [LARGE SCALE GENOMIC DNA]</scope>
    <source>
        <strain evidence="2">ATCC BAA-887 / DSM 12427 / ZAS-2</strain>
    </source>
</reference>
<dbReference type="OrthoDB" id="361366at2"/>
<protein>
    <submittedName>
        <fullName evidence="1">Uncharacterized protein</fullName>
    </submittedName>
</protein>
<dbReference type="Proteomes" id="UP000009223">
    <property type="component" value="Chromosome"/>
</dbReference>
<reference evidence="1 2" key="2">
    <citation type="journal article" date="2011" name="ISME J.">
        <title>RNA-seq reveals cooperative metabolic interactions between two termite-gut spirochete species in co-culture.</title>
        <authorList>
            <person name="Rosenthal A.Z."/>
            <person name="Matson E.G."/>
            <person name="Eldar A."/>
            <person name="Leadbetter J.R."/>
        </authorList>
    </citation>
    <scope>NUCLEOTIDE SEQUENCE [LARGE SCALE GENOMIC DNA]</scope>
    <source>
        <strain evidence="2">ATCC BAA-887 / DSM 12427 / ZAS-2</strain>
    </source>
</reference>
<accession>F5YIM5</accession>
<dbReference type="HOGENOM" id="CLU_168745_1_1_12"/>
<dbReference type="AlphaFoldDB" id="F5YIM5"/>
<dbReference type="KEGG" id="tpi:TREPR_0872"/>
<evidence type="ECO:0000313" key="2">
    <source>
        <dbReference type="Proteomes" id="UP000009223"/>
    </source>
</evidence>
<dbReference type="STRING" id="545694.TREPR_0872"/>
<name>F5YIM5_TREPZ</name>
<evidence type="ECO:0000313" key="1">
    <source>
        <dbReference type="EMBL" id="AEF86878.1"/>
    </source>
</evidence>
<proteinExistence type="predicted"/>